<dbReference type="EMBL" id="JACAZI010000004">
    <property type="protein sequence ID" value="KAF7361635.1"/>
    <property type="molecule type" value="Genomic_DNA"/>
</dbReference>
<dbReference type="InterPro" id="IPR015007">
    <property type="entry name" value="NUP2/50/61"/>
</dbReference>
<feature type="region of interest" description="Disordered" evidence="8">
    <location>
        <begin position="233"/>
        <end position="520"/>
    </location>
</feature>
<evidence type="ECO:0000259" key="9">
    <source>
        <dbReference type="PROSITE" id="PS50196"/>
    </source>
</evidence>
<evidence type="ECO:0000256" key="4">
    <source>
        <dbReference type="ARBA" id="ARBA00022927"/>
    </source>
</evidence>
<evidence type="ECO:0000256" key="5">
    <source>
        <dbReference type="ARBA" id="ARBA00023010"/>
    </source>
</evidence>
<feature type="compositionally biased region" description="Low complexity" evidence="8">
    <location>
        <begin position="239"/>
        <end position="259"/>
    </location>
</feature>
<dbReference type="InterPro" id="IPR011993">
    <property type="entry name" value="PH-like_dom_sf"/>
</dbReference>
<dbReference type="GO" id="GO:0051028">
    <property type="term" value="P:mRNA transport"/>
    <property type="evidence" value="ECO:0007669"/>
    <property type="project" value="UniProtKB-KW"/>
</dbReference>
<feature type="region of interest" description="Disordered" evidence="8">
    <location>
        <begin position="144"/>
        <end position="177"/>
    </location>
</feature>
<comment type="subcellular location">
    <subcellularLocation>
        <location evidence="1">Nucleus</location>
        <location evidence="1">Nuclear pore complex</location>
    </subcellularLocation>
</comment>
<feature type="compositionally biased region" description="Pro residues" evidence="8">
    <location>
        <begin position="288"/>
        <end position="297"/>
    </location>
</feature>
<sequence>MKRGAERQITKDSEEPEIEEISGDAAFQKADDAVLATRKIKALPRKLGGSASFAGSPSDSSVNGSESGTPPPTKFSSFSGFGTPGSSSTGFSFVPPSSSPSFPPSKSTPSIFGPTPGTPTPSTLFSSGAPVVAPTASNAAKTLSSFLGGSSSTPAASSAPPPPPQQSTPSSSTNGGAADEAALKYYSSLRGLNVSILAAITSAIDQDPFVDIASLLNRYSGLRDDVQKDYDDRVKSDAPARSSAPSPSPFGGPSSASQPLKMPAAPAAFTGFGKPATPATPKTNGVVDPPPANPPASPFAFPASTSTTTAPKPSIFAPASTSTSSSTTPKPSIFAPSTTTTSSAFGSAPSTSLFGSSSSTPASPFGAGSSPSPFGSPTPFGGGSKPATSLFGSAGGNAFGSPSGSGSASPFGFGGGGSIGNPVGFSFASPKADAKDGAADKKGEDAAEGDADEGGDGAGTSQETEKASTTTDEGSAASSGLLFGDDTPSGLDAEGEGEEDEETVQQAKAKAYRMRKPDEGEGGWLDIGTGFVRLKKHKETSARRLLLRNTAGKIQINFALYSGLKASQSKKSLTLVGHDATGAAQTYSIRFRSEDAAREFQAAMDKEIAEIKPS</sequence>
<dbReference type="PANTHER" id="PTHR38697:SF1">
    <property type="entry name" value="NUCLEAR PORE COMPLEX PROTEIN SIMILAR TO S. CEREVISIAE NUP2 (EUROFUNG)"/>
    <property type="match status" value="1"/>
</dbReference>
<evidence type="ECO:0000313" key="11">
    <source>
        <dbReference type="Proteomes" id="UP000620124"/>
    </source>
</evidence>
<dbReference type="InterPro" id="IPR053074">
    <property type="entry name" value="NPC_Nucleoporin"/>
</dbReference>
<dbReference type="Pfam" id="PF08911">
    <property type="entry name" value="NUP50"/>
    <property type="match status" value="1"/>
</dbReference>
<evidence type="ECO:0000256" key="1">
    <source>
        <dbReference type="ARBA" id="ARBA00004567"/>
    </source>
</evidence>
<feature type="compositionally biased region" description="Acidic residues" evidence="8">
    <location>
        <begin position="493"/>
        <end position="503"/>
    </location>
</feature>
<keyword evidence="4" id="KW-0653">Protein transport</keyword>
<dbReference type="PANTHER" id="PTHR38697">
    <property type="entry name" value="NUCLEAR PORE COMPLEX PROTEIN SIMILAR TO S. CEREVISIAE NUP2 (EUROFUNG)"/>
    <property type="match status" value="1"/>
</dbReference>
<gene>
    <name evidence="10" type="ORF">MVEN_00506800</name>
</gene>
<evidence type="ECO:0000256" key="6">
    <source>
        <dbReference type="ARBA" id="ARBA00023132"/>
    </source>
</evidence>
<keyword evidence="5" id="KW-0811">Translocation</keyword>
<dbReference type="InterPro" id="IPR000156">
    <property type="entry name" value="Ran_bind_dom"/>
</dbReference>
<dbReference type="AlphaFoldDB" id="A0A8H6YI87"/>
<dbReference type="SUPFAM" id="SSF50729">
    <property type="entry name" value="PH domain-like"/>
    <property type="match status" value="1"/>
</dbReference>
<feature type="compositionally biased region" description="Low complexity" evidence="8">
    <location>
        <begin position="144"/>
        <end position="158"/>
    </location>
</feature>
<keyword evidence="11" id="KW-1185">Reference proteome</keyword>
<feature type="compositionally biased region" description="Acidic residues" evidence="8">
    <location>
        <begin position="446"/>
        <end position="455"/>
    </location>
</feature>
<dbReference type="SMART" id="SM00160">
    <property type="entry name" value="RanBD"/>
    <property type="match status" value="1"/>
</dbReference>
<evidence type="ECO:0000256" key="2">
    <source>
        <dbReference type="ARBA" id="ARBA00022448"/>
    </source>
</evidence>
<feature type="compositionally biased region" description="Low complexity" evidence="8">
    <location>
        <begin position="104"/>
        <end position="128"/>
    </location>
</feature>
<feature type="compositionally biased region" description="Low complexity" evidence="8">
    <location>
        <begin position="298"/>
        <end position="379"/>
    </location>
</feature>
<feature type="region of interest" description="Disordered" evidence="8">
    <location>
        <begin position="46"/>
        <end position="130"/>
    </location>
</feature>
<dbReference type="Proteomes" id="UP000620124">
    <property type="component" value="Unassembled WGS sequence"/>
</dbReference>
<keyword evidence="3" id="KW-0509">mRNA transport</keyword>
<feature type="compositionally biased region" description="Low complexity" evidence="8">
    <location>
        <begin position="399"/>
        <end position="411"/>
    </location>
</feature>
<dbReference type="Pfam" id="PF00638">
    <property type="entry name" value="Ran_BP1"/>
    <property type="match status" value="1"/>
</dbReference>
<keyword evidence="2" id="KW-0813">Transport</keyword>
<dbReference type="Gene3D" id="2.30.29.30">
    <property type="entry name" value="Pleckstrin-homology domain (PH domain)/Phosphotyrosine-binding domain (PTB)"/>
    <property type="match status" value="1"/>
</dbReference>
<protein>
    <submittedName>
        <fullName evidence="10">RanBD1 domain-containing protein</fullName>
    </submittedName>
</protein>
<evidence type="ECO:0000256" key="7">
    <source>
        <dbReference type="ARBA" id="ARBA00023242"/>
    </source>
</evidence>
<feature type="compositionally biased region" description="Basic and acidic residues" evidence="8">
    <location>
        <begin position="1"/>
        <end position="13"/>
    </location>
</feature>
<feature type="compositionally biased region" description="Polar residues" evidence="8">
    <location>
        <begin position="467"/>
        <end position="478"/>
    </location>
</feature>
<dbReference type="GO" id="GO:0015031">
    <property type="term" value="P:protein transport"/>
    <property type="evidence" value="ECO:0007669"/>
    <property type="project" value="UniProtKB-KW"/>
</dbReference>
<feature type="compositionally biased region" description="Basic and acidic residues" evidence="8">
    <location>
        <begin position="432"/>
        <end position="445"/>
    </location>
</feature>
<proteinExistence type="predicted"/>
<feature type="region of interest" description="Disordered" evidence="8">
    <location>
        <begin position="1"/>
        <end position="25"/>
    </location>
</feature>
<accession>A0A8H6YI87</accession>
<dbReference type="OrthoDB" id="185618at2759"/>
<dbReference type="CDD" id="cd13170">
    <property type="entry name" value="RanBD_NUP50"/>
    <property type="match status" value="1"/>
</dbReference>
<reference evidence="10" key="1">
    <citation type="submission" date="2020-05" db="EMBL/GenBank/DDBJ databases">
        <title>Mycena genomes resolve the evolution of fungal bioluminescence.</title>
        <authorList>
            <person name="Tsai I.J."/>
        </authorList>
    </citation>
    <scope>NUCLEOTIDE SEQUENCE</scope>
    <source>
        <strain evidence="10">CCC161011</strain>
    </source>
</reference>
<name>A0A8H6YI87_9AGAR</name>
<evidence type="ECO:0000256" key="8">
    <source>
        <dbReference type="SAM" id="MobiDB-lite"/>
    </source>
</evidence>
<keyword evidence="6" id="KW-0906">Nuclear pore complex</keyword>
<feature type="compositionally biased region" description="Low complexity" evidence="8">
    <location>
        <begin position="74"/>
        <end position="96"/>
    </location>
</feature>
<dbReference type="GO" id="GO:0005643">
    <property type="term" value="C:nuclear pore"/>
    <property type="evidence" value="ECO:0007669"/>
    <property type="project" value="UniProtKB-SubCell"/>
</dbReference>
<comment type="caution">
    <text evidence="10">The sequence shown here is derived from an EMBL/GenBank/DDBJ whole genome shotgun (WGS) entry which is preliminary data.</text>
</comment>
<evidence type="ECO:0000313" key="10">
    <source>
        <dbReference type="EMBL" id="KAF7361635.1"/>
    </source>
</evidence>
<feature type="domain" description="RanBD1" evidence="9">
    <location>
        <begin position="497"/>
        <end position="613"/>
    </location>
</feature>
<dbReference type="PROSITE" id="PS50196">
    <property type="entry name" value="RANBD1"/>
    <property type="match status" value="1"/>
</dbReference>
<keyword evidence="7" id="KW-0539">Nucleus</keyword>
<organism evidence="10 11">
    <name type="scientific">Mycena venus</name>
    <dbReference type="NCBI Taxonomy" id="2733690"/>
    <lineage>
        <taxon>Eukaryota</taxon>
        <taxon>Fungi</taxon>
        <taxon>Dikarya</taxon>
        <taxon>Basidiomycota</taxon>
        <taxon>Agaricomycotina</taxon>
        <taxon>Agaricomycetes</taxon>
        <taxon>Agaricomycetidae</taxon>
        <taxon>Agaricales</taxon>
        <taxon>Marasmiineae</taxon>
        <taxon>Mycenaceae</taxon>
        <taxon>Mycena</taxon>
    </lineage>
</organism>
<feature type="compositionally biased region" description="Low complexity" evidence="8">
    <location>
        <begin position="48"/>
        <end position="61"/>
    </location>
</feature>
<evidence type="ECO:0000256" key="3">
    <source>
        <dbReference type="ARBA" id="ARBA00022816"/>
    </source>
</evidence>